<feature type="domain" description="Receptor ligand binding region" evidence="7">
    <location>
        <begin position="365"/>
        <end position="687"/>
    </location>
</feature>
<dbReference type="Gene3D" id="3.40.50.2300">
    <property type="match status" value="3"/>
</dbReference>
<feature type="transmembrane region" description="Helical" evidence="5">
    <location>
        <begin position="1069"/>
        <end position="1088"/>
    </location>
</feature>
<dbReference type="AlphaFoldDB" id="A0AAU9K3P9"/>
<dbReference type="InterPro" id="IPR051010">
    <property type="entry name" value="BCAA_transport"/>
</dbReference>
<proteinExistence type="predicted"/>
<feature type="transmembrane region" description="Helical" evidence="5">
    <location>
        <begin position="1007"/>
        <end position="1027"/>
    </location>
</feature>
<dbReference type="SUPFAM" id="SSF53822">
    <property type="entry name" value="Periplasmic binding protein-like I"/>
    <property type="match status" value="1"/>
</dbReference>
<dbReference type="InterPro" id="IPR028082">
    <property type="entry name" value="Peripla_BP_I"/>
</dbReference>
<evidence type="ECO:0000256" key="1">
    <source>
        <dbReference type="ARBA" id="ARBA00004370"/>
    </source>
</evidence>
<name>A0AAU9K3P9_9CILI</name>
<dbReference type="Proteomes" id="UP001162131">
    <property type="component" value="Unassembled WGS sequence"/>
</dbReference>
<evidence type="ECO:0000259" key="7">
    <source>
        <dbReference type="Pfam" id="PF01094"/>
    </source>
</evidence>
<gene>
    <name evidence="8" type="ORF">BSTOLATCC_MIC57142</name>
</gene>
<feature type="transmembrane region" description="Helical" evidence="5">
    <location>
        <begin position="850"/>
        <end position="875"/>
    </location>
</feature>
<keyword evidence="2 5" id="KW-0812">Transmembrane</keyword>
<keyword evidence="3 5" id="KW-1133">Transmembrane helix</keyword>
<accession>A0AAU9K3P9</accession>
<evidence type="ECO:0000256" key="5">
    <source>
        <dbReference type="SAM" id="Phobius"/>
    </source>
</evidence>
<evidence type="ECO:0000256" key="6">
    <source>
        <dbReference type="SAM" id="SignalP"/>
    </source>
</evidence>
<feature type="transmembrane region" description="Helical" evidence="5">
    <location>
        <begin position="977"/>
        <end position="1001"/>
    </location>
</feature>
<feature type="transmembrane region" description="Helical" evidence="5">
    <location>
        <begin position="1039"/>
        <end position="1057"/>
    </location>
</feature>
<protein>
    <recommendedName>
        <fullName evidence="7">Receptor ligand binding region domain-containing protein</fullName>
    </recommendedName>
</protein>
<evidence type="ECO:0000256" key="3">
    <source>
        <dbReference type="ARBA" id="ARBA00022989"/>
    </source>
</evidence>
<feature type="transmembrane region" description="Helical" evidence="5">
    <location>
        <begin position="802"/>
        <end position="830"/>
    </location>
</feature>
<feature type="chain" id="PRO_5044009551" description="Receptor ligand binding region domain-containing protein" evidence="6">
    <location>
        <begin position="23"/>
        <end position="1137"/>
    </location>
</feature>
<dbReference type="EMBL" id="CAJZBQ010000055">
    <property type="protein sequence ID" value="CAG9332856.1"/>
    <property type="molecule type" value="Genomic_DNA"/>
</dbReference>
<organism evidence="8 9">
    <name type="scientific">Blepharisma stoltei</name>
    <dbReference type="NCBI Taxonomy" id="1481888"/>
    <lineage>
        <taxon>Eukaryota</taxon>
        <taxon>Sar</taxon>
        <taxon>Alveolata</taxon>
        <taxon>Ciliophora</taxon>
        <taxon>Postciliodesmatophora</taxon>
        <taxon>Heterotrichea</taxon>
        <taxon>Heterotrichida</taxon>
        <taxon>Blepharismidae</taxon>
        <taxon>Blepharisma</taxon>
    </lineage>
</organism>
<dbReference type="PANTHER" id="PTHR30483">
    <property type="entry name" value="LEUCINE-SPECIFIC-BINDING PROTEIN"/>
    <property type="match status" value="1"/>
</dbReference>
<reference evidence="8" key="1">
    <citation type="submission" date="2021-09" db="EMBL/GenBank/DDBJ databases">
        <authorList>
            <consortium name="AG Swart"/>
            <person name="Singh M."/>
            <person name="Singh A."/>
            <person name="Seah K."/>
            <person name="Emmerich C."/>
        </authorList>
    </citation>
    <scope>NUCLEOTIDE SEQUENCE</scope>
    <source>
        <strain evidence="8">ATCC30299</strain>
    </source>
</reference>
<dbReference type="InterPro" id="IPR001828">
    <property type="entry name" value="ANF_lig-bd_rcpt"/>
</dbReference>
<evidence type="ECO:0000256" key="2">
    <source>
        <dbReference type="ARBA" id="ARBA00022692"/>
    </source>
</evidence>
<feature type="transmembrane region" description="Helical" evidence="5">
    <location>
        <begin position="946"/>
        <end position="965"/>
    </location>
</feature>
<keyword evidence="6" id="KW-0732">Signal</keyword>
<keyword evidence="9" id="KW-1185">Reference proteome</keyword>
<comment type="caution">
    <text evidence="8">The sequence shown here is derived from an EMBL/GenBank/DDBJ whole genome shotgun (WGS) entry which is preliminary data.</text>
</comment>
<evidence type="ECO:0000313" key="8">
    <source>
        <dbReference type="EMBL" id="CAG9332856.1"/>
    </source>
</evidence>
<keyword evidence="4 5" id="KW-0472">Membrane</keyword>
<evidence type="ECO:0000313" key="9">
    <source>
        <dbReference type="Proteomes" id="UP001162131"/>
    </source>
</evidence>
<evidence type="ECO:0000256" key="4">
    <source>
        <dbReference type="ARBA" id="ARBA00023136"/>
    </source>
</evidence>
<dbReference type="GO" id="GO:0016020">
    <property type="term" value="C:membrane"/>
    <property type="evidence" value="ECO:0007669"/>
    <property type="project" value="UniProtKB-SubCell"/>
</dbReference>
<comment type="subcellular location">
    <subcellularLocation>
        <location evidence="1">Membrane</location>
    </subcellularLocation>
</comment>
<dbReference type="PANTHER" id="PTHR30483:SF6">
    <property type="entry name" value="PERIPLASMIC BINDING PROTEIN OF ABC TRANSPORTER FOR NATURAL AMINO ACIDS"/>
    <property type="match status" value="1"/>
</dbReference>
<feature type="transmembrane region" description="Helical" evidence="5">
    <location>
        <begin position="760"/>
        <end position="781"/>
    </location>
</feature>
<sequence>MTKNMFFKAQIMLFALFGLCLPLEVILSRFDFPKNGQNSIQEASIQEIYQSFSSVEWHECNFSTIRNCVSAYPSSSVLLDLSDSSDAQSIISQVCAGYSMIHLVYQDGFLYQNGWIYSVISSETEQLNAFLAVLKYFGWNQGIVISNQYNSNWKEKITKNYSGLEVFNVQLGTNIKDFIDKIVFPLGATLYYIFTCPILSSQIQGYMKTRKLLDKGQGIILNQESGYCENNDGALIIVKSGYEFVISKEEYFKKATIDAIYLLEKNENLRDYKEFLNSKLQRSYENQFSLVNIQGGKRVIVGSIINGNVSISGNLNFPGQTSQIPKSTKKLLQLSINAGTTNPGSSPIYNALVGARGTFVIQKKINEGNDILSNFQLDFFTYDCGVTIFNSTFAQACFTKNIDKLGFAHIAGFSSMMAVGTIQLFEKLNISVPIIGAANADDLLNSTALFPMYSRVQLSQSFICSKYLVVIKGMGWKTAAVLYQSDIWGVTVYSLVKLFAEKYGIEILNPEESRLIPVGLDRIHKKNVTNQLKKVINSQARLLVLLVQHPLGNYILEWLYDLGARKGDYVVCAGYPDLPTFISIDDDYLYKRLETGIPMFTIAGETWSEEFGKDIYKRILTTYKSEPNTFSCTYADATYMIASALDFMINRGLDYTDSRKLMTTIRTTQFHGCTGLVQLEKGSNDRIVDTLIIAGVKLIDGTPSLYIIGVFQPFSSKLISIINPMIYADGSTLKPSESRSSDYDCPFPDREIQSFDKGKGLLFGICFSVALVMIIITFFIWKRWWNVSIEPLITKEEMSIQDLIVGLTIGIEFFQYAAMGPSFQVINSFLSELSGLLSMKLEDVINLKNGVFWIVVDFVFGGIGIWVILCAVVILELDDRIRFLSIFRFLRWLADCLMPILGNLCFIPFTSICLDIFQCDESIGDNFTDSFLAKDCYYFCWKGKHLIYAIISFFALLFYQPLAVYCRPLWQDLQPTLHVFTSPVFLMVKTVIQTTLIVMSITLKRSYAIPHGIIFILIMTAYTVFIFKFKPYNYPRFSWWQGVSMIGVVWLALLSMIGRKAEGKDLSVVLLISLNVGWIIIIGIGFYVQNIKYPSLLYRKKGIDTTHLFKFAFTFGKSSQATLSKISKNSETKFSNL</sequence>
<feature type="signal peptide" evidence="6">
    <location>
        <begin position="1"/>
        <end position="22"/>
    </location>
</feature>
<dbReference type="Pfam" id="PF01094">
    <property type="entry name" value="ANF_receptor"/>
    <property type="match status" value="1"/>
</dbReference>